<evidence type="ECO:0000313" key="3">
    <source>
        <dbReference type="Proteomes" id="UP000264006"/>
    </source>
</evidence>
<dbReference type="AlphaFoldDB" id="A0A346Y2W1"/>
<keyword evidence="3" id="KW-1185">Reference proteome</keyword>
<evidence type="ECO:0000256" key="1">
    <source>
        <dbReference type="SAM" id="MobiDB-lite"/>
    </source>
</evidence>
<gene>
    <name evidence="2" type="ORF">DVS28_a4141</name>
</gene>
<evidence type="ECO:0000313" key="2">
    <source>
        <dbReference type="EMBL" id="AXV08808.1"/>
    </source>
</evidence>
<feature type="region of interest" description="Disordered" evidence="1">
    <location>
        <begin position="1"/>
        <end position="32"/>
    </location>
</feature>
<proteinExistence type="predicted"/>
<reference evidence="2 3" key="1">
    <citation type="submission" date="2018-09" db="EMBL/GenBank/DDBJ databases">
        <title>Complete genome sequence of Euzebya sp. DY32-46 isolated from seawater of Pacific Ocean.</title>
        <authorList>
            <person name="Xu L."/>
            <person name="Wu Y.-H."/>
            <person name="Xu X.-W."/>
        </authorList>
    </citation>
    <scope>NUCLEOTIDE SEQUENCE [LARGE SCALE GENOMIC DNA]</scope>
    <source>
        <strain evidence="2 3">DY32-46</strain>
    </source>
</reference>
<name>A0A346Y2W1_9ACTN</name>
<organism evidence="2 3">
    <name type="scientific">Euzebya pacifica</name>
    <dbReference type="NCBI Taxonomy" id="1608957"/>
    <lineage>
        <taxon>Bacteria</taxon>
        <taxon>Bacillati</taxon>
        <taxon>Actinomycetota</taxon>
        <taxon>Nitriliruptoria</taxon>
        <taxon>Euzebyales</taxon>
    </lineage>
</organism>
<dbReference type="Proteomes" id="UP000264006">
    <property type="component" value="Chromosome"/>
</dbReference>
<protein>
    <submittedName>
        <fullName evidence="2">Uncharacterized protein</fullName>
    </submittedName>
</protein>
<dbReference type="EMBL" id="CP031165">
    <property type="protein sequence ID" value="AXV08808.1"/>
    <property type="molecule type" value="Genomic_DNA"/>
</dbReference>
<accession>A0A346Y2W1</accession>
<sequence length="45" mass="4395">MGDDSTGGCSPVSSYAATPTNRSGGVRTVPGGAVHQCIGTQADDL</sequence>
<dbReference type="KEGG" id="euz:DVS28_a4141"/>
<feature type="compositionally biased region" description="Polar residues" evidence="1">
    <location>
        <begin position="7"/>
        <end position="23"/>
    </location>
</feature>